<comment type="caution">
    <text evidence="1">The sequence shown here is derived from an EMBL/GenBank/DDBJ whole genome shotgun (WGS) entry which is preliminary data.</text>
</comment>
<dbReference type="AlphaFoldDB" id="A0A2U3CYZ9"/>
<organism evidence="1 2">
    <name type="scientific">Sulfoacidibacillus thermotolerans</name>
    <name type="common">Acidibacillus sulfuroxidans</name>
    <dbReference type="NCBI Taxonomy" id="1765684"/>
    <lineage>
        <taxon>Bacteria</taxon>
        <taxon>Bacillati</taxon>
        <taxon>Bacillota</taxon>
        <taxon>Bacilli</taxon>
        <taxon>Bacillales</taxon>
        <taxon>Alicyclobacillaceae</taxon>
        <taxon>Sulfoacidibacillus</taxon>
    </lineage>
</organism>
<dbReference type="Proteomes" id="UP000245380">
    <property type="component" value="Unassembled WGS sequence"/>
</dbReference>
<keyword evidence="2" id="KW-1185">Reference proteome</keyword>
<dbReference type="EMBL" id="MPDK01000055">
    <property type="protein sequence ID" value="PWI54261.1"/>
    <property type="molecule type" value="Genomic_DNA"/>
</dbReference>
<name>A0A2U3CYZ9_SULT2</name>
<evidence type="ECO:0000313" key="2">
    <source>
        <dbReference type="Proteomes" id="UP000245380"/>
    </source>
</evidence>
<dbReference type="CDD" id="cd11542">
    <property type="entry name" value="NTP-PPase_u5"/>
    <property type="match status" value="1"/>
</dbReference>
<dbReference type="SUPFAM" id="SSF101386">
    <property type="entry name" value="all-alpha NTP pyrophosphatases"/>
    <property type="match status" value="1"/>
</dbReference>
<gene>
    <name evidence="1" type="ORF">BM613_13835</name>
</gene>
<evidence type="ECO:0000313" key="1">
    <source>
        <dbReference type="EMBL" id="PWI54261.1"/>
    </source>
</evidence>
<dbReference type="RefSeq" id="WP_245926402.1">
    <property type="nucleotide sequence ID" value="NZ_MPDK01000055.1"/>
</dbReference>
<reference evidence="1 2" key="1">
    <citation type="submission" date="2016-11" db="EMBL/GenBank/DDBJ databases">
        <title>Comparative genomics of Acidibacillus ferroxidans species.</title>
        <authorList>
            <person name="Oliveira G."/>
            <person name="Nunes G."/>
            <person name="Oliveira R."/>
            <person name="Araujo F."/>
            <person name="Salim A."/>
            <person name="Scholte L."/>
            <person name="Morais D."/>
            <person name="Nancucheo I."/>
            <person name="Johnson D.B."/>
            <person name="Grail B."/>
            <person name="Bittencourt J."/>
            <person name="Valadares R."/>
        </authorList>
    </citation>
    <scope>NUCLEOTIDE SEQUENCE [LARGE SCALE GENOMIC DNA]</scope>
    <source>
        <strain evidence="1 2">Y002</strain>
    </source>
</reference>
<proteinExistence type="predicted"/>
<accession>A0A2U3CYZ9</accession>
<evidence type="ECO:0008006" key="3">
    <source>
        <dbReference type="Google" id="ProtNLM"/>
    </source>
</evidence>
<protein>
    <recommendedName>
        <fullName evidence="3">NTP pyrophosphohydrolase MazG putative catalytic core domain-containing protein</fullName>
    </recommendedName>
</protein>
<dbReference type="Gene3D" id="1.10.287.1080">
    <property type="entry name" value="MazG-like"/>
    <property type="match status" value="1"/>
</dbReference>
<sequence>MSILSRRYKDQDLRFGNVSSPPSEVVTYTLTPEELEVFNQKYGLPPVGTKTGKAPTFVVPEKPLETIRKEKEHAKMALTKNAYLSARAQGKSKKEIQEMFDVTPQGLGGALYHWGLSKEKDEAEAIRAYVESENQSETIQHKANPDERAQVVEEAVTQEVANHEKKKEELRALMKESPTDYLREVSKTPSNPIEQITEKEIPFDAHQQMMFLTLNMIADEVYETACEKGWHEEQLPFPVAIALIHSEVSEALAADRNENGDVAEELADVILRVLDSARTYQLDVPAALVRKMAKNKLRAYRHGGKKY</sequence>